<dbReference type="EMBL" id="JAAZHI010000028">
    <property type="protein sequence ID" value="NLA54937.1"/>
    <property type="molecule type" value="Genomic_DNA"/>
</dbReference>
<evidence type="ECO:0000313" key="3">
    <source>
        <dbReference type="EMBL" id="NLA54937.1"/>
    </source>
</evidence>
<proteinExistence type="predicted"/>
<gene>
    <name evidence="3" type="ORF">GX859_01350</name>
</gene>
<name>A0A7X6PLN6_9CORY</name>
<feature type="region of interest" description="Disordered" evidence="2">
    <location>
        <begin position="322"/>
        <end position="388"/>
    </location>
</feature>
<feature type="compositionally biased region" description="Pro residues" evidence="2">
    <location>
        <begin position="358"/>
        <end position="369"/>
    </location>
</feature>
<protein>
    <submittedName>
        <fullName evidence="3">Uncharacterized protein</fullName>
    </submittedName>
</protein>
<dbReference type="AlphaFoldDB" id="A0A7X6PLN6"/>
<evidence type="ECO:0000313" key="4">
    <source>
        <dbReference type="Proteomes" id="UP000557899"/>
    </source>
</evidence>
<keyword evidence="1" id="KW-0175">Coiled coil</keyword>
<sequence>MPLMHRSIYHSSNGSALLDATNEVFLEWLESRGRNDDPVDIDLIGREGDYVEVGAGHRARIDSVGNGDSPAVRYSQMVISENGAYSTHMTAVMEGSGAWVQFDVHAPHQNSNFHAPKIPTLLLEKAEKEGFSLTSGNGSERFTPAPRRVRVDEVGWLLDEVINNKTRQTTALVAGMRTDDNYRRWSETFEKWFSFSKGVATLWLLDGEATVEFNSLVHSGYAVYSRAVHSFEPLADTNDPDDAYRHRWFSSHDLFENRDSKRNQSRLYHLSRRTALKQKSPEAVVRAEKLLNSRATQLQVHRGSEDSPFRDRIRDLRTTWPTIPAVPSTKDTPAPATESEKKTTEPTAPIQRHTPVLPIRPRPTPPVRPRPAVEPKITKKSDAVPEKVEAREEGILATIREFCETIGLTPSDDQPADDLLLEVFDRVWKSERAVQNAERIIAEKDDEIVQLEADNQILQEAWDEAVAETGNLDLTIAESQRRIQHYSLQLQVLQAPQSAYEPPTVDLPKSMSKVLERLNRKKLQHVVFTGNAKKARDLDNRPNAEAIARVCWDFLITLDDYAKQCRDGHTSVEKYITESETLAHPSKFARSESKIVRTTDQYKQARSFKVPSEIDQSERIHMWAHYRLAQDGGKAPRLHYYDATQKNGKIYVGYIGEHLPSPMTT</sequence>
<dbReference type="Proteomes" id="UP000557899">
    <property type="component" value="Unassembled WGS sequence"/>
</dbReference>
<feature type="coiled-coil region" evidence="1">
    <location>
        <begin position="434"/>
        <end position="461"/>
    </location>
</feature>
<reference evidence="3 4" key="1">
    <citation type="journal article" date="2020" name="Biotechnol. Biofuels">
        <title>New insights from the biogas microbiome by comprehensive genome-resolved metagenomics of nearly 1600 species originating from multiple anaerobic digesters.</title>
        <authorList>
            <person name="Campanaro S."/>
            <person name="Treu L."/>
            <person name="Rodriguez-R L.M."/>
            <person name="Kovalovszki A."/>
            <person name="Ziels R.M."/>
            <person name="Maus I."/>
            <person name="Zhu X."/>
            <person name="Kougias P.G."/>
            <person name="Basile A."/>
            <person name="Luo G."/>
            <person name="Schluter A."/>
            <person name="Konstantinidis K.T."/>
            <person name="Angelidaki I."/>
        </authorList>
    </citation>
    <scope>NUCLEOTIDE SEQUENCE [LARGE SCALE GENOMIC DNA]</scope>
    <source>
        <strain evidence="3">AS15tlH2ME_198</strain>
    </source>
</reference>
<comment type="caution">
    <text evidence="3">The sequence shown here is derived from an EMBL/GenBank/DDBJ whole genome shotgun (WGS) entry which is preliminary data.</text>
</comment>
<organism evidence="3 4">
    <name type="scientific">Corynebacterium humireducens</name>
    <dbReference type="NCBI Taxonomy" id="1223514"/>
    <lineage>
        <taxon>Bacteria</taxon>
        <taxon>Bacillati</taxon>
        <taxon>Actinomycetota</taxon>
        <taxon>Actinomycetes</taxon>
        <taxon>Mycobacteriales</taxon>
        <taxon>Corynebacteriaceae</taxon>
        <taxon>Corynebacterium</taxon>
    </lineage>
</organism>
<evidence type="ECO:0000256" key="2">
    <source>
        <dbReference type="SAM" id="MobiDB-lite"/>
    </source>
</evidence>
<evidence type="ECO:0000256" key="1">
    <source>
        <dbReference type="SAM" id="Coils"/>
    </source>
</evidence>
<feature type="compositionally biased region" description="Basic and acidic residues" evidence="2">
    <location>
        <begin position="371"/>
        <end position="388"/>
    </location>
</feature>
<accession>A0A7X6PLN6</accession>